<reference evidence="8" key="2">
    <citation type="submission" date="2015-01" db="EMBL/GenBank/DDBJ databases">
        <title>Evolutionary Origins and Diversification of the Mycorrhizal Mutualists.</title>
        <authorList>
            <consortium name="DOE Joint Genome Institute"/>
            <consortium name="Mycorrhizal Genomics Consortium"/>
            <person name="Kohler A."/>
            <person name="Kuo A."/>
            <person name="Nagy L.G."/>
            <person name="Floudas D."/>
            <person name="Copeland A."/>
            <person name="Barry K.W."/>
            <person name="Cichocki N."/>
            <person name="Veneault-Fourrey C."/>
            <person name="LaButti K."/>
            <person name="Lindquist E.A."/>
            <person name="Lipzen A."/>
            <person name="Lundell T."/>
            <person name="Morin E."/>
            <person name="Murat C."/>
            <person name="Riley R."/>
            <person name="Ohm R."/>
            <person name="Sun H."/>
            <person name="Tunlid A."/>
            <person name="Henrissat B."/>
            <person name="Grigoriev I.V."/>
            <person name="Hibbett D.S."/>
            <person name="Martin F."/>
        </authorList>
    </citation>
    <scope>NUCLEOTIDE SEQUENCE [LARGE SCALE GENOMIC DNA]</scope>
    <source>
        <strain evidence="8">441</strain>
    </source>
</reference>
<evidence type="ECO:0000256" key="4">
    <source>
        <dbReference type="PROSITE-ProRule" id="PRU00175"/>
    </source>
</evidence>
<keyword evidence="3" id="KW-0862">Zinc</keyword>
<dbReference type="PROSITE" id="PS50089">
    <property type="entry name" value="ZF_RING_2"/>
    <property type="match status" value="1"/>
</dbReference>
<reference evidence="7 8" key="1">
    <citation type="submission" date="2014-04" db="EMBL/GenBank/DDBJ databases">
        <authorList>
            <consortium name="DOE Joint Genome Institute"/>
            <person name="Kuo A."/>
            <person name="Kohler A."/>
            <person name="Costa M.D."/>
            <person name="Nagy L.G."/>
            <person name="Floudas D."/>
            <person name="Copeland A."/>
            <person name="Barry K.W."/>
            <person name="Cichocki N."/>
            <person name="Veneault-Fourrey C."/>
            <person name="LaButti K."/>
            <person name="Lindquist E.A."/>
            <person name="Lipzen A."/>
            <person name="Lundell T."/>
            <person name="Morin E."/>
            <person name="Murat C."/>
            <person name="Sun H."/>
            <person name="Tunlid A."/>
            <person name="Henrissat B."/>
            <person name="Grigoriev I.V."/>
            <person name="Hibbett D.S."/>
            <person name="Martin F."/>
            <person name="Nordberg H.P."/>
            <person name="Cantor M.N."/>
            <person name="Hua S.X."/>
        </authorList>
    </citation>
    <scope>NUCLEOTIDE SEQUENCE [LARGE SCALE GENOMIC DNA]</scope>
    <source>
        <strain evidence="7 8">441</strain>
    </source>
</reference>
<evidence type="ECO:0000313" key="8">
    <source>
        <dbReference type="Proteomes" id="UP000054018"/>
    </source>
</evidence>
<evidence type="ECO:0000256" key="3">
    <source>
        <dbReference type="ARBA" id="ARBA00022833"/>
    </source>
</evidence>
<feature type="region of interest" description="Disordered" evidence="5">
    <location>
        <begin position="92"/>
        <end position="166"/>
    </location>
</feature>
<dbReference type="Proteomes" id="UP000054018">
    <property type="component" value="Unassembled WGS sequence"/>
</dbReference>
<sequence>MRTYRGWCGGCDRSDYEPRLSPCGHILCVTCLQEWFRKAPMGDDDMDDVDDPAYILHRRKTCPCCRTKVLHRPIPIFAVKSIATALAKVKGTCPSTASPSRDAISELDPWKGIFPPHDQGDSGETSGGDEDEGDDDDDDYEEDDDHSSDWYEDVFSYGTDSDEEPYNGGYVYPQWEPPTVIVDEDDYLFDQLDASEFNALRRGVTLQMLREYNVRYSHEEGLVAHDEDYNRYFLGWNIRLSSDDEDGEGFMQYVMEDVVNRPERWRVVEYDDRAFDAHLLVREDDVHDYADTDSDYNYMDVDGGQ</sequence>
<keyword evidence="1" id="KW-0479">Metal-binding</keyword>
<dbReference type="Pfam" id="PF26609">
    <property type="entry name" value="DUF8191"/>
    <property type="match status" value="1"/>
</dbReference>
<dbReference type="InterPro" id="IPR058504">
    <property type="entry name" value="DUF8191"/>
</dbReference>
<dbReference type="Gene3D" id="3.30.40.10">
    <property type="entry name" value="Zinc/RING finger domain, C3HC4 (zinc finger)"/>
    <property type="match status" value="1"/>
</dbReference>
<dbReference type="GO" id="GO:0008270">
    <property type="term" value="F:zinc ion binding"/>
    <property type="evidence" value="ECO:0007669"/>
    <property type="project" value="UniProtKB-KW"/>
</dbReference>
<evidence type="ECO:0000259" key="6">
    <source>
        <dbReference type="PROSITE" id="PS50089"/>
    </source>
</evidence>
<gene>
    <name evidence="7" type="ORF">PISMIDRAFT_213058</name>
</gene>
<dbReference type="SMART" id="SM00184">
    <property type="entry name" value="RING"/>
    <property type="match status" value="1"/>
</dbReference>
<dbReference type="OrthoDB" id="6105938at2759"/>
<evidence type="ECO:0000256" key="1">
    <source>
        <dbReference type="ARBA" id="ARBA00022723"/>
    </source>
</evidence>
<feature type="compositionally biased region" description="Acidic residues" evidence="5">
    <location>
        <begin position="127"/>
        <end position="152"/>
    </location>
</feature>
<dbReference type="InterPro" id="IPR017907">
    <property type="entry name" value="Znf_RING_CS"/>
</dbReference>
<evidence type="ECO:0000256" key="2">
    <source>
        <dbReference type="ARBA" id="ARBA00022771"/>
    </source>
</evidence>
<dbReference type="SUPFAM" id="SSF57850">
    <property type="entry name" value="RING/U-box"/>
    <property type="match status" value="1"/>
</dbReference>
<dbReference type="InterPro" id="IPR001841">
    <property type="entry name" value="Znf_RING"/>
</dbReference>
<protein>
    <recommendedName>
        <fullName evidence="6">RING-type domain-containing protein</fullName>
    </recommendedName>
</protein>
<accession>A0A0C9ZCP5</accession>
<dbReference type="InterPro" id="IPR013083">
    <property type="entry name" value="Znf_RING/FYVE/PHD"/>
</dbReference>
<evidence type="ECO:0000256" key="5">
    <source>
        <dbReference type="SAM" id="MobiDB-lite"/>
    </source>
</evidence>
<evidence type="ECO:0000313" key="7">
    <source>
        <dbReference type="EMBL" id="KIK17738.1"/>
    </source>
</evidence>
<feature type="domain" description="RING-type" evidence="6">
    <location>
        <begin position="8"/>
        <end position="66"/>
    </location>
</feature>
<keyword evidence="2 4" id="KW-0863">Zinc-finger</keyword>
<name>A0A0C9ZCP5_9AGAM</name>
<dbReference type="EMBL" id="KN833821">
    <property type="protein sequence ID" value="KIK17738.1"/>
    <property type="molecule type" value="Genomic_DNA"/>
</dbReference>
<proteinExistence type="predicted"/>
<dbReference type="AlphaFoldDB" id="A0A0C9ZCP5"/>
<organism evidence="7 8">
    <name type="scientific">Pisolithus microcarpus 441</name>
    <dbReference type="NCBI Taxonomy" id="765257"/>
    <lineage>
        <taxon>Eukaryota</taxon>
        <taxon>Fungi</taxon>
        <taxon>Dikarya</taxon>
        <taxon>Basidiomycota</taxon>
        <taxon>Agaricomycotina</taxon>
        <taxon>Agaricomycetes</taxon>
        <taxon>Agaricomycetidae</taxon>
        <taxon>Boletales</taxon>
        <taxon>Sclerodermatineae</taxon>
        <taxon>Pisolithaceae</taxon>
        <taxon>Pisolithus</taxon>
    </lineage>
</organism>
<dbReference type="STRING" id="765257.A0A0C9ZCP5"/>
<dbReference type="HOGENOM" id="CLU_855713_0_0_1"/>
<keyword evidence="8" id="KW-1185">Reference proteome</keyword>
<dbReference type="PROSITE" id="PS00518">
    <property type="entry name" value="ZF_RING_1"/>
    <property type="match status" value="1"/>
</dbReference>